<evidence type="ECO:0000313" key="2">
    <source>
        <dbReference type="Proteomes" id="UP000634134"/>
    </source>
</evidence>
<keyword evidence="2" id="KW-1185">Reference proteome</keyword>
<dbReference type="RefSeq" id="WP_194121933.1">
    <property type="nucleotide sequence ID" value="NZ_JACYGY010000001.1"/>
</dbReference>
<protein>
    <submittedName>
        <fullName evidence="1">VWA domain-containing protein</fullName>
    </submittedName>
</protein>
<dbReference type="EMBL" id="JACYGY010000001">
    <property type="protein sequence ID" value="MBE9463831.1"/>
    <property type="molecule type" value="Genomic_DNA"/>
</dbReference>
<reference evidence="2" key="1">
    <citation type="submission" date="2023-07" db="EMBL/GenBank/DDBJ databases">
        <title>Dyadobacter sp. nov 'subterranea' isolated from contaminted grondwater.</title>
        <authorList>
            <person name="Szabo I."/>
            <person name="Al-Omari J."/>
            <person name="Szerdahelyi S.G."/>
            <person name="Rado J."/>
        </authorList>
    </citation>
    <scope>NUCLEOTIDE SEQUENCE [LARGE SCALE GENOMIC DNA]</scope>
    <source>
        <strain evidence="2">UP-52</strain>
    </source>
</reference>
<name>A0ABR9WFY1_9BACT</name>
<evidence type="ECO:0000313" key="1">
    <source>
        <dbReference type="EMBL" id="MBE9463831.1"/>
    </source>
</evidence>
<gene>
    <name evidence="1" type="ORF">IEE83_18260</name>
</gene>
<organism evidence="1 2">
    <name type="scientific">Dyadobacter subterraneus</name>
    <dbReference type="NCBI Taxonomy" id="2773304"/>
    <lineage>
        <taxon>Bacteria</taxon>
        <taxon>Pseudomonadati</taxon>
        <taxon>Bacteroidota</taxon>
        <taxon>Cytophagia</taxon>
        <taxon>Cytophagales</taxon>
        <taxon>Spirosomataceae</taxon>
        <taxon>Dyadobacter</taxon>
    </lineage>
</organism>
<comment type="caution">
    <text evidence="1">The sequence shown here is derived from an EMBL/GenBank/DDBJ whole genome shotgun (WGS) entry which is preliminary data.</text>
</comment>
<dbReference type="Proteomes" id="UP000634134">
    <property type="component" value="Unassembled WGS sequence"/>
</dbReference>
<accession>A0ABR9WFY1</accession>
<proteinExistence type="predicted"/>
<sequence length="429" mass="49175">MEKILTLFLCWQLLICHAQKINTPVNLASAYFKEAEMAAANQKFWSVKLYGPMLFVDQKSRITYANMPDSAGILRQEGEIYKGLLPKDVMVANTSVKWQGTLWSVILWPLPQDHDDRLNLVMHELFHSVQQKLGFPMHSPTADHLSTMNGRIYLLLELQALKTALSKPLNQRQEDLISALLFRDKRQKLFPKTFDNERVLEMNEGLAEYTGVMLGRAKDSIKHHLYKIITHASEHNSLIRSFPYMTGPIYGYLLYEKNPEWTTKIDSSANFPELIKRTYQFDLPGKQLNKEITSRADHYDGKAIVRLEQLREEEHQKIFSDYVAVFTKQPVLTIKLIKMGIRFNPSNLFDLGEYGTLYPTAEIKDVWGLLTVSEGGVLMKDWSLISLPAGQGISVNGQVIEGKGWKITLQADWELVKKNSSHYVLANKK</sequence>